<evidence type="ECO:0000259" key="3">
    <source>
        <dbReference type="SMART" id="SM01007"/>
    </source>
</evidence>
<sequence>MTNETIISDLQKTGKKLMDLNLAWGTAGNISARKDEDHFFITASGTNLGELNDDDFVLVPNHHEANKKPSKEFPMHRAIYENRPEINAVLHSAPFYSTLLACSSLNLPSNYFVEAMYYLEKVVHIPYKHPGSNDLAKAVEEKVTESNVFILKNHGILVCDVSIKEAFMALETLEFASRMLITSIEKGIKIEGLPQEQVDDFLNNAGYKPRRKW</sequence>
<dbReference type="PANTHER" id="PTHR22789:SF0">
    <property type="entry name" value="3-OXO-TETRONATE 4-PHOSPHATE DECARBOXYLASE-RELATED"/>
    <property type="match status" value="1"/>
</dbReference>
<evidence type="ECO:0000313" key="5">
    <source>
        <dbReference type="Proteomes" id="UP001059773"/>
    </source>
</evidence>
<dbReference type="SMART" id="SM01007">
    <property type="entry name" value="Aldolase_II"/>
    <property type="match status" value="1"/>
</dbReference>
<dbReference type="Pfam" id="PF00596">
    <property type="entry name" value="Aldolase_II"/>
    <property type="match status" value="1"/>
</dbReference>
<dbReference type="SUPFAM" id="SSF53639">
    <property type="entry name" value="AraD/HMP-PK domain-like"/>
    <property type="match status" value="1"/>
</dbReference>
<dbReference type="InterPro" id="IPR036409">
    <property type="entry name" value="Aldolase_II/adducin_N_sf"/>
</dbReference>
<name>A0ABY5JSF3_9BACI</name>
<dbReference type="EMBL" id="CP101914">
    <property type="protein sequence ID" value="UUI03046.1"/>
    <property type="molecule type" value="Genomic_DNA"/>
</dbReference>
<proteinExistence type="predicted"/>
<dbReference type="InterPro" id="IPR050197">
    <property type="entry name" value="Aldolase_class_II_sugar_metab"/>
</dbReference>
<dbReference type="InterPro" id="IPR001303">
    <property type="entry name" value="Aldolase_II/adducin_N"/>
</dbReference>
<protein>
    <submittedName>
        <fullName evidence="4">Class II aldolase/adducin family protein</fullName>
    </submittedName>
</protein>
<evidence type="ECO:0000313" key="4">
    <source>
        <dbReference type="EMBL" id="UUI03046.1"/>
    </source>
</evidence>
<dbReference type="RefSeq" id="WP_256708227.1">
    <property type="nucleotide sequence ID" value="NZ_CP101914.1"/>
</dbReference>
<dbReference type="Gene3D" id="3.40.225.10">
    <property type="entry name" value="Class II aldolase/adducin N-terminal domain"/>
    <property type="match status" value="1"/>
</dbReference>
<evidence type="ECO:0000256" key="1">
    <source>
        <dbReference type="ARBA" id="ARBA00022723"/>
    </source>
</evidence>
<gene>
    <name evidence="4" type="ORF">NP439_23955</name>
</gene>
<feature type="domain" description="Class II aldolase/adducin N-terminal" evidence="3">
    <location>
        <begin position="8"/>
        <end position="181"/>
    </location>
</feature>
<keyword evidence="1" id="KW-0479">Metal-binding</keyword>
<organism evidence="4 5">
    <name type="scientific">Oceanobacillus jeddahense</name>
    <dbReference type="NCBI Taxonomy" id="1462527"/>
    <lineage>
        <taxon>Bacteria</taxon>
        <taxon>Bacillati</taxon>
        <taxon>Bacillota</taxon>
        <taxon>Bacilli</taxon>
        <taxon>Bacillales</taxon>
        <taxon>Bacillaceae</taxon>
        <taxon>Oceanobacillus</taxon>
    </lineage>
</organism>
<keyword evidence="2" id="KW-0456">Lyase</keyword>
<keyword evidence="5" id="KW-1185">Reference proteome</keyword>
<accession>A0ABY5JSF3</accession>
<evidence type="ECO:0000256" key="2">
    <source>
        <dbReference type="ARBA" id="ARBA00023239"/>
    </source>
</evidence>
<dbReference type="Proteomes" id="UP001059773">
    <property type="component" value="Chromosome"/>
</dbReference>
<dbReference type="PANTHER" id="PTHR22789">
    <property type="entry name" value="FUCULOSE PHOSPHATE ALDOLASE"/>
    <property type="match status" value="1"/>
</dbReference>
<reference evidence="4" key="1">
    <citation type="submission" date="2022-07" db="EMBL/GenBank/DDBJ databases">
        <title>FELIX.</title>
        <authorList>
            <person name="Wan K.H."/>
            <person name="Park S."/>
            <person name="Lawrence Q."/>
            <person name="Eichenberger J.P."/>
            <person name="Booth B.W."/>
            <person name="Piaggio A.J."/>
            <person name="Chandler J.C."/>
            <person name="Franklin A.B."/>
            <person name="Celniker S.E."/>
        </authorList>
    </citation>
    <scope>NUCLEOTIDE SEQUENCE</scope>
    <source>
        <strain evidence="4">QA-1986 374</strain>
    </source>
</reference>